<keyword evidence="1" id="KW-0472">Membrane</keyword>
<organism evidence="2 3">
    <name type="scientific">Pararhodospirillum photometricum DSM 122</name>
    <dbReference type="NCBI Taxonomy" id="1150469"/>
    <lineage>
        <taxon>Bacteria</taxon>
        <taxon>Pseudomonadati</taxon>
        <taxon>Pseudomonadota</taxon>
        <taxon>Alphaproteobacteria</taxon>
        <taxon>Rhodospirillales</taxon>
        <taxon>Rhodospirillaceae</taxon>
        <taxon>Pararhodospirillum</taxon>
    </lineage>
</organism>
<accession>H6SRP9</accession>
<keyword evidence="1" id="KW-0812">Transmembrane</keyword>
<gene>
    <name evidence="2" type="ORF">RSPPHO_00952</name>
</gene>
<feature type="transmembrane region" description="Helical" evidence="1">
    <location>
        <begin position="69"/>
        <end position="88"/>
    </location>
</feature>
<dbReference type="STRING" id="1150469.RSPPHO_00952"/>
<evidence type="ECO:0008006" key="4">
    <source>
        <dbReference type="Google" id="ProtNLM"/>
    </source>
</evidence>
<dbReference type="eggNOG" id="COG4269">
    <property type="taxonomic scope" value="Bacteria"/>
</dbReference>
<evidence type="ECO:0000256" key="1">
    <source>
        <dbReference type="SAM" id="Phobius"/>
    </source>
</evidence>
<dbReference type="PATRIC" id="fig|1150469.3.peg.1090"/>
<dbReference type="OrthoDB" id="7462354at2"/>
<feature type="transmembrane region" description="Helical" evidence="1">
    <location>
        <begin position="227"/>
        <end position="246"/>
    </location>
</feature>
<dbReference type="InterPro" id="IPR010295">
    <property type="entry name" value="DUF898"/>
</dbReference>
<feature type="transmembrane region" description="Helical" evidence="1">
    <location>
        <begin position="188"/>
        <end position="215"/>
    </location>
</feature>
<proteinExistence type="predicted"/>
<keyword evidence="1" id="KW-1133">Transmembrane helix</keyword>
<name>H6SRP9_PARPM</name>
<feature type="transmembrane region" description="Helical" evidence="1">
    <location>
        <begin position="275"/>
        <end position="296"/>
    </location>
</feature>
<reference evidence="2 3" key="1">
    <citation type="submission" date="2012-02" db="EMBL/GenBank/DDBJ databases">
        <title>Shotgun genome sequence of Phaeospirillum photometricum DSM 122.</title>
        <authorList>
            <person name="Duquesne K."/>
            <person name="Sturgis J."/>
        </authorList>
    </citation>
    <scope>NUCLEOTIDE SEQUENCE [LARGE SCALE GENOMIC DNA]</scope>
    <source>
        <strain evidence="3">DSM122</strain>
    </source>
</reference>
<feature type="transmembrane region" description="Helical" evidence="1">
    <location>
        <begin position="22"/>
        <end position="42"/>
    </location>
</feature>
<keyword evidence="3" id="KW-1185">Reference proteome</keyword>
<dbReference type="KEGG" id="rpm:RSPPHO_00952"/>
<dbReference type="HOGENOM" id="CLU_049287_0_0_5"/>
<dbReference type="EMBL" id="HE663493">
    <property type="protein sequence ID" value="CCG07578.1"/>
    <property type="molecule type" value="Genomic_DNA"/>
</dbReference>
<dbReference type="RefSeq" id="WP_014414218.1">
    <property type="nucleotide sequence ID" value="NC_017059.1"/>
</dbReference>
<sequence length="345" mass="37502">MSAPIPPGALPVTFHGRARDYFGIWITNLLLTLVTIGLWSAWAKVRRLRYFYGNTEAAGGSLDYTARPWSILLGRVLVVGILGLVALVETASPFASVPVGLASLALLPWLVNRSLRFNARMTLWQAVRFDFRGTYGAAAKVHLGWPLASAVSLGILLPFATRASGRYWVNHRFLGTARFASLPPMGPFYAALLQAGLVMGLAFATCGAAGAAVFMGLGGEFQEAEELGAALTVSFLPAFLLARVFYRTRARAILLNHLTLEEGHRFVCRLSALRYTWIVATNAVATLLTLGFAHPWTAVRAWRYQCSCLWILPAGAIDTFISKQREAGSAFASEFADLEGFDIGV</sequence>
<evidence type="ECO:0000313" key="3">
    <source>
        <dbReference type="Proteomes" id="UP000033220"/>
    </source>
</evidence>
<dbReference type="Proteomes" id="UP000033220">
    <property type="component" value="Chromosome DSM 122"/>
</dbReference>
<feature type="transmembrane region" description="Helical" evidence="1">
    <location>
        <begin position="94"/>
        <end position="111"/>
    </location>
</feature>
<dbReference type="Pfam" id="PF05987">
    <property type="entry name" value="DUF898"/>
    <property type="match status" value="1"/>
</dbReference>
<protein>
    <recommendedName>
        <fullName evidence="4">DUF898 domain-containing protein</fullName>
    </recommendedName>
</protein>
<dbReference type="AlphaFoldDB" id="H6SRP9"/>
<evidence type="ECO:0000313" key="2">
    <source>
        <dbReference type="EMBL" id="CCG07578.1"/>
    </source>
</evidence>